<dbReference type="Proteomes" id="UP000315947">
    <property type="component" value="Chromosome"/>
</dbReference>
<reference evidence="2 3" key="1">
    <citation type="submission" date="2019-07" db="EMBL/GenBank/DDBJ databases">
        <title>Shewanella sp. YLB-06 whole genomic sequence.</title>
        <authorList>
            <person name="Yu L."/>
        </authorList>
    </citation>
    <scope>NUCLEOTIDE SEQUENCE [LARGE SCALE GENOMIC DNA]</scope>
    <source>
        <strain evidence="2 3">YLB-06</strain>
    </source>
</reference>
<accession>A0ABX5X147</accession>
<dbReference type="RefSeq" id="WP_144047414.1">
    <property type="nucleotide sequence ID" value="NZ_CP041614.1"/>
</dbReference>
<dbReference type="SUPFAM" id="SSF48208">
    <property type="entry name" value="Six-hairpin glycosidases"/>
    <property type="match status" value="1"/>
</dbReference>
<sequence>MRFIGSHQIIKNFELMSSPEPDNSLELNNSSERSNCNEPNSQTGLLCGGKSKATHQDIQALLLLVSGIILFLIAGCTDEKDISTNDAKIAKVEEVQIPAKIATFNQFWQLTDNGIHWSVNSPHQDQLEMSGLQVSAVIDYGLGTDGNLVLEKTLVWPMLRTLPNDTHASLIRNFSSQVAPDIYIDEERVTHGGLKDVMFDGQLTLVQMLSTDLKLTRTISVHPSEPALIERWQFENQGSDVLGLRLTPLRELETTLASQGEYGSYQISVDADELNRRLSAGDIVEHFIVYSAKLADEMIYIEPARALEQRALQVEAWRSALKLETPDPKINQMFEFAKFRATESIFSTRGGLAHGPGGTRYYAAIWANDQAEYVNPFFPYLGDKRGVESALNSFSWFARYMNSDYKPLPSSIIAEGKGFWNGAGDRGDCAMIAYGASDFSLSLGDATAAKQLMPLIDWCLEYNRRQRIESGVIASDSDELEGRFPAGNANLSTNVLAYGGLIRAARLKSALGESSEGLLEEAKQLKSAIIKYFSAEISGYQTYRYFEGNNKLRAWIALPLAFGFDANKQGTIDALLSDKLWTIDGLLTEEGDKTFWDRSTLYGFRALMKVGELERVWPYFEHYSYKRLTGEHVPYAVEAWPEGEQRHLSAESGLYARVVVEGLFGIEPMGFNEFLLAPRLPEHWDKMALRKIYAFNGPFDIEVHRQEKAFTVDILRNGNLEQSFVWDGIAPFTVKL</sequence>
<gene>
    <name evidence="2" type="ORF">FM037_19830</name>
</gene>
<evidence type="ECO:0000313" key="2">
    <source>
        <dbReference type="EMBL" id="QDO85069.1"/>
    </source>
</evidence>
<dbReference type="InterPro" id="IPR012341">
    <property type="entry name" value="6hp_glycosidase-like_sf"/>
</dbReference>
<dbReference type="InterPro" id="IPR008928">
    <property type="entry name" value="6-hairpin_glycosidase_sf"/>
</dbReference>
<name>A0ABX5X147_9GAMM</name>
<evidence type="ECO:0000256" key="1">
    <source>
        <dbReference type="SAM" id="MobiDB-lite"/>
    </source>
</evidence>
<dbReference type="Gene3D" id="1.50.10.10">
    <property type="match status" value="1"/>
</dbReference>
<dbReference type="EMBL" id="CP041614">
    <property type="protein sequence ID" value="QDO85069.1"/>
    <property type="molecule type" value="Genomic_DNA"/>
</dbReference>
<keyword evidence="3" id="KW-1185">Reference proteome</keyword>
<evidence type="ECO:0000313" key="3">
    <source>
        <dbReference type="Proteomes" id="UP000315947"/>
    </source>
</evidence>
<organism evidence="2 3">
    <name type="scientific">Shewanella psychropiezotolerans</name>
    <dbReference type="NCBI Taxonomy" id="2593655"/>
    <lineage>
        <taxon>Bacteria</taxon>
        <taxon>Pseudomonadati</taxon>
        <taxon>Pseudomonadota</taxon>
        <taxon>Gammaproteobacteria</taxon>
        <taxon>Alteromonadales</taxon>
        <taxon>Shewanellaceae</taxon>
        <taxon>Shewanella</taxon>
    </lineage>
</organism>
<feature type="region of interest" description="Disordered" evidence="1">
    <location>
        <begin position="21"/>
        <end position="41"/>
    </location>
</feature>
<protein>
    <submittedName>
        <fullName evidence="2">Uncharacterized protein</fullName>
    </submittedName>
</protein>
<proteinExistence type="predicted"/>